<dbReference type="GO" id="GO:0016740">
    <property type="term" value="F:transferase activity"/>
    <property type="evidence" value="ECO:0007669"/>
    <property type="project" value="UniProtKB-KW"/>
</dbReference>
<reference evidence="3" key="1">
    <citation type="submission" date="2016-10" db="EMBL/GenBank/DDBJ databases">
        <authorList>
            <person name="Varghese N."/>
            <person name="Submissions S."/>
        </authorList>
    </citation>
    <scope>NUCLEOTIDE SEQUENCE [LARGE SCALE GENOMIC DNA]</scope>
    <source>
        <strain evidence="3">P18</strain>
    </source>
</reference>
<organism evidence="2 3">
    <name type="scientific">Butyrivibrio proteoclasticus</name>
    <dbReference type="NCBI Taxonomy" id="43305"/>
    <lineage>
        <taxon>Bacteria</taxon>
        <taxon>Bacillati</taxon>
        <taxon>Bacillota</taxon>
        <taxon>Clostridia</taxon>
        <taxon>Lachnospirales</taxon>
        <taxon>Lachnospiraceae</taxon>
        <taxon>Butyrivibrio</taxon>
    </lineage>
</organism>
<dbReference type="RefSeq" id="WP_074889228.1">
    <property type="nucleotide sequence ID" value="NZ_FOXO01000019.1"/>
</dbReference>
<gene>
    <name evidence="2" type="ORF">SAMN04487928_11919</name>
</gene>
<dbReference type="InterPro" id="IPR055259">
    <property type="entry name" value="YkvP/CgeB_Glyco_trans-like"/>
</dbReference>
<dbReference type="EMBL" id="FOXO01000019">
    <property type="protein sequence ID" value="SFQ11047.1"/>
    <property type="molecule type" value="Genomic_DNA"/>
</dbReference>
<protein>
    <submittedName>
        <fullName evidence="2">Glycosyl transferases group 1</fullName>
    </submittedName>
</protein>
<proteinExistence type="predicted"/>
<name>A0A1I5VUS1_9FIRM</name>
<evidence type="ECO:0000259" key="1">
    <source>
        <dbReference type="Pfam" id="PF13524"/>
    </source>
</evidence>
<evidence type="ECO:0000313" key="2">
    <source>
        <dbReference type="EMBL" id="SFQ11047.1"/>
    </source>
</evidence>
<evidence type="ECO:0000313" key="3">
    <source>
        <dbReference type="Proteomes" id="UP000182624"/>
    </source>
</evidence>
<dbReference type="OrthoDB" id="5756516at2"/>
<dbReference type="Pfam" id="PF13524">
    <property type="entry name" value="Glyco_trans_1_2"/>
    <property type="match status" value="1"/>
</dbReference>
<keyword evidence="2" id="KW-0808">Transferase</keyword>
<dbReference type="Proteomes" id="UP000182624">
    <property type="component" value="Unassembled WGS sequence"/>
</dbReference>
<feature type="domain" description="Spore protein YkvP/CgeB glycosyl transferase-like" evidence="1">
    <location>
        <begin position="235"/>
        <end position="377"/>
    </location>
</feature>
<keyword evidence="3" id="KW-1185">Reference proteome</keyword>
<sequence length="383" mass="44076">MSSELPILVFKGDSSLCYGILTSFSEQLRDALISLGEDVIYVDPAKASIDELIGKKYKAIIAFMENTFYSVLDDGSFLFDSFYGPKFNYWTDYPAFYYRYVQKVPKDYYILTQDRNYVNFINRYYRNLKAFFLPPGGRKADRIIPFNAREYDLSFAGSFLNWEDCVKGFNSDDETTKIIVDNYLEFLVTEPDYTTEEAFRIVLERLGAHLSDDQFVQELSKVHRLADRGAARLYRQEIIQTILNSGITLDVFGDSWKNSPFADNEYLRIHPEVSAGSVSSIYENSKMSLNIMTWHKDSITERVLDAMMAGSIAISDYTPALDESFENSNEILLFSLKNINMVPDIIQNNIDNALVAQNGCKKAMEQYSWDGFAKRFLYILNNL</sequence>
<accession>A0A1I5VUS1</accession>
<dbReference type="AlphaFoldDB" id="A0A1I5VUS1"/>